<reference evidence="4 5" key="1">
    <citation type="journal article" date="2004" name="Science">
        <title>The genome of the diatom Thalassiosira pseudonana: ecology, evolution, and metabolism.</title>
        <authorList>
            <person name="Armbrust E.V."/>
            <person name="Berges J.A."/>
            <person name="Bowler C."/>
            <person name="Green B.R."/>
            <person name="Martinez D."/>
            <person name="Putnam N.H."/>
            <person name="Zhou S."/>
            <person name="Allen A.E."/>
            <person name="Apt K.E."/>
            <person name="Bechner M."/>
            <person name="Brzezinski M.A."/>
            <person name="Chaal B.K."/>
            <person name="Chiovitti A."/>
            <person name="Davis A.K."/>
            <person name="Demarest M.S."/>
            <person name="Detter J.C."/>
            <person name="Glavina T."/>
            <person name="Goodstein D."/>
            <person name="Hadi M.Z."/>
            <person name="Hellsten U."/>
            <person name="Hildebrand M."/>
            <person name="Jenkins B.D."/>
            <person name="Jurka J."/>
            <person name="Kapitonov V.V."/>
            <person name="Kroger N."/>
            <person name="Lau W.W."/>
            <person name="Lane T.W."/>
            <person name="Larimer F.W."/>
            <person name="Lippmeier J.C."/>
            <person name="Lucas S."/>
            <person name="Medina M."/>
            <person name="Montsant A."/>
            <person name="Obornik M."/>
            <person name="Parker M.S."/>
            <person name="Palenik B."/>
            <person name="Pazour G.J."/>
            <person name="Richardson P.M."/>
            <person name="Rynearson T.A."/>
            <person name="Saito M.A."/>
            <person name="Schwartz D.C."/>
            <person name="Thamatrakoln K."/>
            <person name="Valentin K."/>
            <person name="Vardi A."/>
            <person name="Wilkerson F.P."/>
            <person name="Rokhsar D.S."/>
        </authorList>
    </citation>
    <scope>NUCLEOTIDE SEQUENCE [LARGE SCALE GENOMIC DNA]</scope>
    <source>
        <strain evidence="4 5">CCMP1335</strain>
    </source>
</reference>
<dbReference type="ESTHER" id="thaps-b8cdd7">
    <property type="family name" value="CGI-58_ABHD5_ABHD4"/>
</dbReference>
<dbReference type="PaxDb" id="35128-Thaps264297"/>
<feature type="non-terminal residue" evidence="4">
    <location>
        <position position="393"/>
    </location>
</feature>
<feature type="region of interest" description="Disordered" evidence="2">
    <location>
        <begin position="367"/>
        <end position="393"/>
    </location>
</feature>
<dbReference type="Pfam" id="PF00561">
    <property type="entry name" value="Abhydrolase_1"/>
    <property type="match status" value="1"/>
</dbReference>
<evidence type="ECO:0000256" key="2">
    <source>
        <dbReference type="SAM" id="MobiDB-lite"/>
    </source>
</evidence>
<feature type="domain" description="AB hydrolase-1" evidence="3">
    <location>
        <begin position="10"/>
        <end position="251"/>
    </location>
</feature>
<sequence length="393" mass="44500">ASDVKQQPAPLVLLHGYANGSLYFYRNLMGLSHFHFGSIYALDMLGWGLSSRPTNEHKQVASAEHFFVESLESWRKQHDLPKITLAGHSMGGYLSVAYAEKYPQHVERLILLSPVGVPERKEEDSVRINSLPFYMRGIVKITRYLFEKGVTPGSFLRALPLSKSKSMVDSYILNRLPAIQCEEERKHLSEYLYQNSMLPGSGEYCLSQILTAGAFARIPLVDRIPEIKSNDNKDGMEVHFVYGENDWMDFKGGIDVQRLCFNKRTEWEKQKNNNESPPPKVFLHGVRNAGHLLMLDNYEEFNSALIIAAGGGDRLPSNFPRPVEFVCNEVAASISDSVNCNVKREVLNEMGASAFFRGSRWDRRLQKKDEEGVNNDAVDDNGCDEKKMEEQLA</sequence>
<dbReference type="GO" id="GO:0006654">
    <property type="term" value="P:phosphatidic acid biosynthetic process"/>
    <property type="evidence" value="ECO:0000318"/>
    <property type="project" value="GO_Central"/>
</dbReference>
<dbReference type="KEGG" id="tps:THAPSDRAFT_264297"/>
<dbReference type="Proteomes" id="UP000001449">
    <property type="component" value="Chromosome 15"/>
</dbReference>
<dbReference type="InterPro" id="IPR029058">
    <property type="entry name" value="AB_hydrolase_fold"/>
</dbReference>
<dbReference type="EMBL" id="CM000650">
    <property type="protein sequence ID" value="EED88438.1"/>
    <property type="molecule type" value="Genomic_DNA"/>
</dbReference>
<protein>
    <recommendedName>
        <fullName evidence="3">AB hydrolase-1 domain-containing protein</fullName>
    </recommendedName>
</protein>
<organism evidence="4 5">
    <name type="scientific">Thalassiosira pseudonana</name>
    <name type="common">Marine diatom</name>
    <name type="synonym">Cyclotella nana</name>
    <dbReference type="NCBI Taxonomy" id="35128"/>
    <lineage>
        <taxon>Eukaryota</taxon>
        <taxon>Sar</taxon>
        <taxon>Stramenopiles</taxon>
        <taxon>Ochrophyta</taxon>
        <taxon>Bacillariophyta</taxon>
        <taxon>Coscinodiscophyceae</taxon>
        <taxon>Thalassiosirophycidae</taxon>
        <taxon>Thalassiosirales</taxon>
        <taxon>Thalassiosiraceae</taxon>
        <taxon>Thalassiosira</taxon>
    </lineage>
</organism>
<dbReference type="SUPFAM" id="SSF53474">
    <property type="entry name" value="alpha/beta-Hydrolases"/>
    <property type="match status" value="1"/>
</dbReference>
<dbReference type="PANTHER" id="PTHR42886:SF29">
    <property type="entry name" value="PUMMELIG, ISOFORM A"/>
    <property type="match status" value="1"/>
</dbReference>
<dbReference type="GO" id="GO:0042171">
    <property type="term" value="F:lysophosphatidic acid acyltransferase activity"/>
    <property type="evidence" value="ECO:0000318"/>
    <property type="project" value="GO_Central"/>
</dbReference>
<dbReference type="Gene3D" id="3.40.50.1820">
    <property type="entry name" value="alpha/beta hydrolase"/>
    <property type="match status" value="1"/>
</dbReference>
<feature type="non-terminal residue" evidence="4">
    <location>
        <position position="1"/>
    </location>
</feature>
<dbReference type="eggNOG" id="KOG4409">
    <property type="taxonomic scope" value="Eukaryota"/>
</dbReference>
<keyword evidence="5" id="KW-1185">Reference proteome</keyword>
<evidence type="ECO:0000313" key="4">
    <source>
        <dbReference type="EMBL" id="EED88438.1"/>
    </source>
</evidence>
<dbReference type="RefSeq" id="XP_002294083.1">
    <property type="nucleotide sequence ID" value="XM_002294047.1"/>
</dbReference>
<comment type="similarity">
    <text evidence="1">Belongs to the peptidase S33 family. ABHD4/ABHD5 subfamily.</text>
</comment>
<dbReference type="GeneID" id="7442001"/>
<dbReference type="InParanoid" id="B8CDD7"/>
<proteinExistence type="inferred from homology"/>
<evidence type="ECO:0000259" key="3">
    <source>
        <dbReference type="Pfam" id="PF00561"/>
    </source>
</evidence>
<dbReference type="InterPro" id="IPR000073">
    <property type="entry name" value="AB_hydrolase_1"/>
</dbReference>
<dbReference type="PRINTS" id="PR00111">
    <property type="entry name" value="ABHYDROLASE"/>
</dbReference>
<feature type="compositionally biased region" description="Basic and acidic residues" evidence="2">
    <location>
        <begin position="383"/>
        <end position="393"/>
    </location>
</feature>
<dbReference type="OMA" id="ARDPIMD"/>
<dbReference type="HOGENOM" id="CLU_017361_2_2_1"/>
<dbReference type="STRING" id="35128.B8CDD7"/>
<gene>
    <name evidence="4" type="ORF">THAPSDRAFT_264297</name>
</gene>
<evidence type="ECO:0000256" key="1">
    <source>
        <dbReference type="ARBA" id="ARBA00038097"/>
    </source>
</evidence>
<dbReference type="GO" id="GO:0055088">
    <property type="term" value="P:lipid homeostasis"/>
    <property type="evidence" value="ECO:0000318"/>
    <property type="project" value="GO_Central"/>
</dbReference>
<dbReference type="PANTHER" id="PTHR42886">
    <property type="entry name" value="RE40534P-RELATED"/>
    <property type="match status" value="1"/>
</dbReference>
<name>B8CDD7_THAPS</name>
<dbReference type="GO" id="GO:0052689">
    <property type="term" value="F:carboxylic ester hydrolase activity"/>
    <property type="evidence" value="ECO:0000318"/>
    <property type="project" value="GO_Central"/>
</dbReference>
<dbReference type="AlphaFoldDB" id="B8CDD7"/>
<evidence type="ECO:0000313" key="5">
    <source>
        <dbReference type="Proteomes" id="UP000001449"/>
    </source>
</evidence>
<accession>B8CDD7</accession>
<reference evidence="4 5" key="2">
    <citation type="journal article" date="2008" name="Nature">
        <title>The Phaeodactylum genome reveals the evolutionary history of diatom genomes.</title>
        <authorList>
            <person name="Bowler C."/>
            <person name="Allen A.E."/>
            <person name="Badger J.H."/>
            <person name="Grimwood J."/>
            <person name="Jabbari K."/>
            <person name="Kuo A."/>
            <person name="Maheswari U."/>
            <person name="Martens C."/>
            <person name="Maumus F."/>
            <person name="Otillar R.P."/>
            <person name="Rayko E."/>
            <person name="Salamov A."/>
            <person name="Vandepoele K."/>
            <person name="Beszteri B."/>
            <person name="Gruber A."/>
            <person name="Heijde M."/>
            <person name="Katinka M."/>
            <person name="Mock T."/>
            <person name="Valentin K."/>
            <person name="Verret F."/>
            <person name="Berges J.A."/>
            <person name="Brownlee C."/>
            <person name="Cadoret J.P."/>
            <person name="Chiovitti A."/>
            <person name="Choi C.J."/>
            <person name="Coesel S."/>
            <person name="De Martino A."/>
            <person name="Detter J.C."/>
            <person name="Durkin C."/>
            <person name="Falciatore A."/>
            <person name="Fournet J."/>
            <person name="Haruta M."/>
            <person name="Huysman M.J."/>
            <person name="Jenkins B.D."/>
            <person name="Jiroutova K."/>
            <person name="Jorgensen R.E."/>
            <person name="Joubert Y."/>
            <person name="Kaplan A."/>
            <person name="Kroger N."/>
            <person name="Kroth P.G."/>
            <person name="La Roche J."/>
            <person name="Lindquist E."/>
            <person name="Lommer M."/>
            <person name="Martin-Jezequel V."/>
            <person name="Lopez P.J."/>
            <person name="Lucas S."/>
            <person name="Mangogna M."/>
            <person name="McGinnis K."/>
            <person name="Medlin L.K."/>
            <person name="Montsant A."/>
            <person name="Oudot-Le Secq M.P."/>
            <person name="Napoli C."/>
            <person name="Obornik M."/>
            <person name="Parker M.S."/>
            <person name="Petit J.L."/>
            <person name="Porcel B.M."/>
            <person name="Poulsen N."/>
            <person name="Robison M."/>
            <person name="Rychlewski L."/>
            <person name="Rynearson T.A."/>
            <person name="Schmutz J."/>
            <person name="Shapiro H."/>
            <person name="Siaut M."/>
            <person name="Stanley M."/>
            <person name="Sussman M.R."/>
            <person name="Taylor A.R."/>
            <person name="Vardi A."/>
            <person name="von Dassow P."/>
            <person name="Vyverman W."/>
            <person name="Willis A."/>
            <person name="Wyrwicz L.S."/>
            <person name="Rokhsar D.S."/>
            <person name="Weissenbach J."/>
            <person name="Armbrust E.V."/>
            <person name="Green B.R."/>
            <person name="Van de Peer Y."/>
            <person name="Grigoriev I.V."/>
        </authorList>
    </citation>
    <scope>NUCLEOTIDE SEQUENCE [LARGE SCALE GENOMIC DNA]</scope>
    <source>
        <strain evidence="4 5">CCMP1335</strain>
    </source>
</reference>